<organism evidence="1 2">
    <name type="scientific">Pangasius djambal</name>
    <dbReference type="NCBI Taxonomy" id="1691987"/>
    <lineage>
        <taxon>Eukaryota</taxon>
        <taxon>Metazoa</taxon>
        <taxon>Chordata</taxon>
        <taxon>Craniata</taxon>
        <taxon>Vertebrata</taxon>
        <taxon>Euteleostomi</taxon>
        <taxon>Actinopterygii</taxon>
        <taxon>Neopterygii</taxon>
        <taxon>Teleostei</taxon>
        <taxon>Ostariophysi</taxon>
        <taxon>Siluriformes</taxon>
        <taxon>Pangasiidae</taxon>
        <taxon>Pangasius</taxon>
    </lineage>
</organism>
<dbReference type="Proteomes" id="UP000830395">
    <property type="component" value="Chromosome 22"/>
</dbReference>
<accession>A0ACC5ZCH4</accession>
<reference evidence="1" key="1">
    <citation type="submission" date="2020-02" db="EMBL/GenBank/DDBJ databases">
        <title>Genome sequencing of the panga catfish, Pangasius djambal.</title>
        <authorList>
            <person name="Wen M."/>
            <person name="Zahm M."/>
            <person name="Roques C."/>
            <person name="Cabau C."/>
            <person name="Klopp C."/>
            <person name="Donnadieu C."/>
            <person name="Jouanno E."/>
            <person name="Avarre J.-C."/>
            <person name="Campet M."/>
            <person name="Ha T."/>
            <person name="Dugue R."/>
            <person name="Lampietro C."/>
            <person name="Louis A."/>
            <person name="Herpin A."/>
            <person name="Echchiki A."/>
            <person name="Berthelot C."/>
            <person name="Parey E."/>
            <person name="Roest-Crollius H."/>
            <person name="Braasch I."/>
            <person name="Postlethwait J.H."/>
            <person name="Bobe J."/>
            <person name="Montfort J."/>
            <person name="Bouchez O."/>
            <person name="Begum T."/>
            <person name="Schartl M."/>
            <person name="Gustiano R."/>
            <person name="Guiguen Y."/>
        </authorList>
    </citation>
    <scope>NUCLEOTIDE SEQUENCE</scope>
    <source>
        <strain evidence="1">Pdj_M5554</strain>
    </source>
</reference>
<evidence type="ECO:0000313" key="1">
    <source>
        <dbReference type="EMBL" id="MCJ8745855.1"/>
    </source>
</evidence>
<name>A0ACC5ZCH4_9TELE</name>
<keyword evidence="2" id="KW-1185">Reference proteome</keyword>
<protein>
    <submittedName>
        <fullName evidence="1">Uncharacterized protein</fullName>
    </submittedName>
</protein>
<proteinExistence type="predicted"/>
<gene>
    <name evidence="1" type="ORF">PDJAM_G00135290</name>
</gene>
<sequence>MKMGGLRHQHVALLPLALSIHSSFCCNGTMNSTMIQNATTIRNDTSSNTTSPMTGHRIALVIIYTLVFVVGSVGVTLMIGVLKSNLRSWTTVAFFNLILVHSIFLVTIPFRINYYVTEYWGLPLIFCRVVSSMIHIHMYVVFVIYVVILTIHFFHYFKKVEQMEFYRSLHAMAFSVGIWSVVIIFGPVILYHYGTHVNATDHKCFHFATELRERPVLICNFFLSVCTVILSCIVSCILSFILYSMIKKHGASSWAQQEFWAQMKNISLVLIILFCLVPYHLYRLYYLTNFSKLQEENEVFLAITSLTCFDMMLVFAGKGICHRCGG</sequence>
<comment type="caution">
    <text evidence="1">The sequence shown here is derived from an EMBL/GenBank/DDBJ whole genome shotgun (WGS) entry which is preliminary data.</text>
</comment>
<evidence type="ECO:0000313" key="2">
    <source>
        <dbReference type="Proteomes" id="UP000830395"/>
    </source>
</evidence>
<dbReference type="EMBL" id="CM040996">
    <property type="protein sequence ID" value="MCJ8745855.1"/>
    <property type="molecule type" value="Genomic_DNA"/>
</dbReference>